<organism evidence="2 3">
    <name type="scientific">Rangifer tarandus platyrhynchus</name>
    <name type="common">Svalbard reindeer</name>
    <dbReference type="NCBI Taxonomy" id="3082113"/>
    <lineage>
        <taxon>Eukaryota</taxon>
        <taxon>Metazoa</taxon>
        <taxon>Chordata</taxon>
        <taxon>Craniata</taxon>
        <taxon>Vertebrata</taxon>
        <taxon>Euteleostomi</taxon>
        <taxon>Mammalia</taxon>
        <taxon>Eutheria</taxon>
        <taxon>Laurasiatheria</taxon>
        <taxon>Artiodactyla</taxon>
        <taxon>Ruminantia</taxon>
        <taxon>Pecora</taxon>
        <taxon>Cervidae</taxon>
        <taxon>Odocoileinae</taxon>
        <taxon>Rangifer</taxon>
    </lineage>
</organism>
<keyword evidence="1" id="KW-1133">Transmembrane helix</keyword>
<name>A0ABN8Z989_RANTA</name>
<gene>
    <name evidence="2" type="ORF">MRATA1EN1_LOCUS18324</name>
</gene>
<evidence type="ECO:0000313" key="3">
    <source>
        <dbReference type="Proteomes" id="UP001176941"/>
    </source>
</evidence>
<dbReference type="Proteomes" id="UP001176941">
    <property type="component" value="Chromosome 29"/>
</dbReference>
<feature type="transmembrane region" description="Helical" evidence="1">
    <location>
        <begin position="83"/>
        <end position="100"/>
    </location>
</feature>
<evidence type="ECO:0000256" key="1">
    <source>
        <dbReference type="SAM" id="Phobius"/>
    </source>
</evidence>
<accession>A0ABN8Z989</accession>
<dbReference type="EMBL" id="OX459965">
    <property type="protein sequence ID" value="CAI9169362.1"/>
    <property type="molecule type" value="Genomic_DNA"/>
</dbReference>
<evidence type="ECO:0000313" key="2">
    <source>
        <dbReference type="EMBL" id="CAI9169362.1"/>
    </source>
</evidence>
<keyword evidence="1" id="KW-0472">Membrane</keyword>
<sequence length="106" mass="12446">MMVALMEDEPRELVGWEMRARARDAVRPRRARRRWAGRPPGSRGAWRLQPLSLLTRPFLFQCPLVFKTSFQEFRRVPLLHPSFTSYIFVGMILAVLRSLVPNVMSY</sequence>
<protein>
    <submittedName>
        <fullName evidence="2">Uncharacterized protein</fullName>
    </submittedName>
</protein>
<keyword evidence="1" id="KW-0812">Transmembrane</keyword>
<reference evidence="2" key="1">
    <citation type="submission" date="2023-04" db="EMBL/GenBank/DDBJ databases">
        <authorList>
            <consortium name="ELIXIR-Norway"/>
        </authorList>
    </citation>
    <scope>NUCLEOTIDE SEQUENCE [LARGE SCALE GENOMIC DNA]</scope>
</reference>
<keyword evidence="3" id="KW-1185">Reference proteome</keyword>
<proteinExistence type="predicted"/>